<dbReference type="PIRSF" id="PIRSF019373">
    <property type="entry name" value="EhaF"/>
    <property type="match status" value="1"/>
</dbReference>
<evidence type="ECO:0000313" key="3">
    <source>
        <dbReference type="Proteomes" id="UP001218895"/>
    </source>
</evidence>
<gene>
    <name evidence="2" type="ORF">L1994_05650</name>
</gene>
<keyword evidence="1" id="KW-0472">Membrane</keyword>
<sequence>MSIIRKVSRVLQNHNNLVNVYSLIVIIVVLIGIASIPTINYENNQLYPKVIDINNPLNPYDRGGEPFERADVKAQYPENSPYLGYVTAYLTPLSLLIAYNTLYAGTTIVAHPGGIIDEILYNTRGLDTIAETAILFVAFSIAMFLFRRREEE</sequence>
<protein>
    <submittedName>
        <fullName evidence="2">EhaF family protein</fullName>
    </submittedName>
</protein>
<dbReference type="RefSeq" id="WP_278100707.1">
    <property type="nucleotide sequence ID" value="NZ_CP091092.1"/>
</dbReference>
<dbReference type="Pfam" id="PF09879">
    <property type="entry name" value="EhaF"/>
    <property type="match status" value="1"/>
</dbReference>
<feature type="transmembrane region" description="Helical" evidence="1">
    <location>
        <begin position="128"/>
        <end position="146"/>
    </location>
</feature>
<dbReference type="GeneID" id="79949862"/>
<dbReference type="KEGG" id="manq:L1994_05650"/>
<dbReference type="Proteomes" id="UP001218895">
    <property type="component" value="Chromosome"/>
</dbReference>
<keyword evidence="1" id="KW-0812">Transmembrane</keyword>
<dbReference type="InterPro" id="IPR011313">
    <property type="entry name" value="Prd_NiFe_hyd_3_EhaF"/>
</dbReference>
<evidence type="ECO:0000256" key="1">
    <source>
        <dbReference type="SAM" id="Phobius"/>
    </source>
</evidence>
<proteinExistence type="predicted"/>
<keyword evidence="3" id="KW-1185">Reference proteome</keyword>
<feature type="transmembrane region" description="Helical" evidence="1">
    <location>
        <begin position="20"/>
        <end position="39"/>
    </location>
</feature>
<dbReference type="EMBL" id="CP091092">
    <property type="protein sequence ID" value="WFN37867.1"/>
    <property type="molecule type" value="Genomic_DNA"/>
</dbReference>
<organism evidence="2 3">
    <name type="scientific">Methanomicrobium antiquum</name>
    <dbReference type="NCBI Taxonomy" id="487686"/>
    <lineage>
        <taxon>Archaea</taxon>
        <taxon>Methanobacteriati</taxon>
        <taxon>Methanobacteriota</taxon>
        <taxon>Stenosarchaea group</taxon>
        <taxon>Methanomicrobia</taxon>
        <taxon>Methanomicrobiales</taxon>
        <taxon>Methanomicrobiaceae</taxon>
        <taxon>Methanomicrobium</taxon>
    </lineage>
</organism>
<evidence type="ECO:0000313" key="2">
    <source>
        <dbReference type="EMBL" id="WFN37867.1"/>
    </source>
</evidence>
<accession>A0AAF0FQS7</accession>
<keyword evidence="1" id="KW-1133">Transmembrane helix</keyword>
<dbReference type="AlphaFoldDB" id="A0AAF0FQS7"/>
<name>A0AAF0FQS7_9EURY</name>
<reference evidence="2" key="1">
    <citation type="submission" date="2022-01" db="EMBL/GenBank/DDBJ databases">
        <title>Complete genome of Methanomicrobium antiquum DSM 21220.</title>
        <authorList>
            <person name="Chen S.-C."/>
            <person name="You Y.-T."/>
            <person name="Zhou Y.-Z."/>
            <person name="Lai M.-C."/>
        </authorList>
    </citation>
    <scope>NUCLEOTIDE SEQUENCE</scope>
    <source>
        <strain evidence="2">DSM 21220</strain>
    </source>
</reference>